<feature type="domain" description="N-acetyltransferase" evidence="1">
    <location>
        <begin position="18"/>
        <end position="173"/>
    </location>
</feature>
<dbReference type="Pfam" id="PF13302">
    <property type="entry name" value="Acetyltransf_3"/>
    <property type="match status" value="1"/>
</dbReference>
<dbReference type="Gene3D" id="3.40.630.30">
    <property type="match status" value="1"/>
</dbReference>
<organism evidence="2 3">
    <name type="scientific">Glycomyces tritici</name>
    <dbReference type="NCBI Taxonomy" id="2665176"/>
    <lineage>
        <taxon>Bacteria</taxon>
        <taxon>Bacillati</taxon>
        <taxon>Actinomycetota</taxon>
        <taxon>Actinomycetes</taxon>
        <taxon>Glycomycetales</taxon>
        <taxon>Glycomycetaceae</taxon>
        <taxon>Glycomyces</taxon>
    </lineage>
</organism>
<evidence type="ECO:0000313" key="3">
    <source>
        <dbReference type="Proteomes" id="UP001171902"/>
    </source>
</evidence>
<dbReference type="PANTHER" id="PTHR43441:SF11">
    <property type="entry name" value="RIBOSOMAL-PROTEIN-SERINE ACETYLTRANSFERASE"/>
    <property type="match status" value="1"/>
</dbReference>
<evidence type="ECO:0000259" key="1">
    <source>
        <dbReference type="Pfam" id="PF13302"/>
    </source>
</evidence>
<keyword evidence="2" id="KW-0808">Transferase</keyword>
<dbReference type="SUPFAM" id="SSF55729">
    <property type="entry name" value="Acyl-CoA N-acyltransferases (Nat)"/>
    <property type="match status" value="1"/>
</dbReference>
<accession>A0ABT7YWK1</accession>
<proteinExistence type="predicted"/>
<name>A0ABT7YWK1_9ACTN</name>
<gene>
    <name evidence="2" type="ORF">QWI33_25105</name>
</gene>
<protein>
    <submittedName>
        <fullName evidence="2">GNAT family protein</fullName>
        <ecNumber evidence="2">2.-.-.-</ecNumber>
    </submittedName>
</protein>
<dbReference type="EC" id="2.-.-.-" evidence="2"/>
<dbReference type="RefSeq" id="WP_289959584.1">
    <property type="nucleotide sequence ID" value="NZ_JAUEMJ010000011.1"/>
</dbReference>
<dbReference type="InterPro" id="IPR016181">
    <property type="entry name" value="Acyl_CoA_acyltransferase"/>
</dbReference>
<dbReference type="GO" id="GO:0016740">
    <property type="term" value="F:transferase activity"/>
    <property type="evidence" value="ECO:0007669"/>
    <property type="project" value="UniProtKB-KW"/>
</dbReference>
<dbReference type="InterPro" id="IPR000182">
    <property type="entry name" value="GNAT_dom"/>
</dbReference>
<dbReference type="InterPro" id="IPR051908">
    <property type="entry name" value="Ribosomal_N-acetyltransferase"/>
</dbReference>
<comment type="caution">
    <text evidence="2">The sequence shown here is derived from an EMBL/GenBank/DDBJ whole genome shotgun (WGS) entry which is preliminary data.</text>
</comment>
<reference evidence="2" key="1">
    <citation type="submission" date="2023-06" db="EMBL/GenBank/DDBJ databases">
        <title>Gycomyces niveus sp.nov., a novel actinomycete isolated from soil in Shouguang.</title>
        <authorList>
            <person name="Yang X."/>
            <person name="Zhao J."/>
        </authorList>
    </citation>
    <scope>NUCLEOTIDE SEQUENCE</scope>
    <source>
        <strain evidence="2">NEAU C2</strain>
    </source>
</reference>
<dbReference type="PANTHER" id="PTHR43441">
    <property type="entry name" value="RIBOSOMAL-PROTEIN-SERINE ACETYLTRANSFERASE"/>
    <property type="match status" value="1"/>
</dbReference>
<keyword evidence="3" id="KW-1185">Reference proteome</keyword>
<dbReference type="Proteomes" id="UP001171902">
    <property type="component" value="Unassembled WGS sequence"/>
</dbReference>
<dbReference type="EMBL" id="JAUEMJ010000011">
    <property type="protein sequence ID" value="MDN3243024.1"/>
    <property type="molecule type" value="Genomic_DNA"/>
</dbReference>
<sequence>MPISDVIPLYRLRIDTPRLTLRLPHPDELPLLADCAREPIHAVGEEPFENPIGLGRPSWSSAPPADRARKAVQVQLGEVAKWTADNWHLELTVWLDGKPIGVQTLYAKHFPVTREAATISWLTLAQQGNGFGTEARAGVLAFAFEWLEARSCRSRSFNTNGKSVGVSERLGYREDGIDVEAVYSGVARTSRRFRMDATDWHSRSRPSVTVTGFDDDCRTWFGIATQAARD</sequence>
<evidence type="ECO:0000313" key="2">
    <source>
        <dbReference type="EMBL" id="MDN3243024.1"/>
    </source>
</evidence>